<keyword evidence="2" id="KW-0808">Transferase</keyword>
<protein>
    <submittedName>
        <fullName evidence="2">Protein N-acetyltransferase, RimJ/RimL family</fullName>
    </submittedName>
</protein>
<dbReference type="PANTHER" id="PTHR43792">
    <property type="entry name" value="GNAT FAMILY, PUTATIVE (AFU_ORTHOLOGUE AFUA_3G00765)-RELATED-RELATED"/>
    <property type="match status" value="1"/>
</dbReference>
<accession>A0A146G9W3</accession>
<dbReference type="PANTHER" id="PTHR43792:SF1">
    <property type="entry name" value="N-ACETYLTRANSFERASE DOMAIN-CONTAINING PROTEIN"/>
    <property type="match status" value="1"/>
</dbReference>
<organism evidence="2 3">
    <name type="scientific">Terrimicrobium sacchariphilum</name>
    <dbReference type="NCBI Taxonomy" id="690879"/>
    <lineage>
        <taxon>Bacteria</taxon>
        <taxon>Pseudomonadati</taxon>
        <taxon>Verrucomicrobiota</taxon>
        <taxon>Terrimicrobiia</taxon>
        <taxon>Terrimicrobiales</taxon>
        <taxon>Terrimicrobiaceae</taxon>
        <taxon>Terrimicrobium</taxon>
    </lineage>
</organism>
<dbReference type="GO" id="GO:0016747">
    <property type="term" value="F:acyltransferase activity, transferring groups other than amino-acyl groups"/>
    <property type="evidence" value="ECO:0007669"/>
    <property type="project" value="InterPro"/>
</dbReference>
<evidence type="ECO:0000259" key="1">
    <source>
        <dbReference type="PROSITE" id="PS51186"/>
    </source>
</evidence>
<feature type="domain" description="N-acetyltransferase" evidence="1">
    <location>
        <begin position="152"/>
        <end position="319"/>
    </location>
</feature>
<evidence type="ECO:0000313" key="3">
    <source>
        <dbReference type="Proteomes" id="UP000076023"/>
    </source>
</evidence>
<sequence length="328" mass="37409">MPRPVERLADCVWLCRLIFKARQFAAGALPPEFAARFCHPTGIDGHFLAFFHLTREEILAASGQDDAAVAEWFLSSGERNERIAEWNHIAVNLGRPGFPMADRLQVALASVYPHLAHRNLQTVFEVLEADDAQEAHRVMFFPIPREIETDRIRLRQWREEDFAPFAALTADPEVMRYFPATLSEEESSAYAQRCHDLIAERGWGFWAAEEKQSGEFIGFLGLHIPTAPLPFMPCVEIGWRLARKWWGKGFATEGARGALEFGFRELDLDSIVSFTALVNTRSEAVMKRLGMQREATFEHPVVPPGHVLREHCLYRLANPNRVPETDRR</sequence>
<reference evidence="3" key="1">
    <citation type="journal article" date="2017" name="Genome Announc.">
        <title>Draft Genome Sequence of Terrimicrobium sacchariphilum NM-5T, a Facultative Anaerobic Soil Bacterium of the Class Spartobacteria.</title>
        <authorList>
            <person name="Qiu Y.L."/>
            <person name="Tourlousse D.M."/>
            <person name="Matsuura N."/>
            <person name="Ohashi A."/>
            <person name="Sekiguchi Y."/>
        </authorList>
    </citation>
    <scope>NUCLEOTIDE SEQUENCE [LARGE SCALE GENOMIC DNA]</scope>
    <source>
        <strain evidence="3">NM-5</strain>
    </source>
</reference>
<dbReference type="InterPro" id="IPR016181">
    <property type="entry name" value="Acyl_CoA_acyltransferase"/>
</dbReference>
<dbReference type="Proteomes" id="UP000076023">
    <property type="component" value="Unassembled WGS sequence"/>
</dbReference>
<proteinExistence type="predicted"/>
<keyword evidence="3" id="KW-1185">Reference proteome</keyword>
<dbReference type="Gene3D" id="3.40.630.30">
    <property type="match status" value="1"/>
</dbReference>
<dbReference type="SUPFAM" id="SSF55729">
    <property type="entry name" value="Acyl-CoA N-acyltransferases (Nat)"/>
    <property type="match status" value="1"/>
</dbReference>
<dbReference type="InterPro" id="IPR031849">
    <property type="entry name" value="DUF5069"/>
</dbReference>
<comment type="caution">
    <text evidence="2">The sequence shown here is derived from an EMBL/GenBank/DDBJ whole genome shotgun (WGS) entry which is preliminary data.</text>
</comment>
<dbReference type="PROSITE" id="PS51186">
    <property type="entry name" value="GNAT"/>
    <property type="match status" value="1"/>
</dbReference>
<gene>
    <name evidence="2" type="ORF">TSACC_22864</name>
</gene>
<dbReference type="Pfam" id="PF13302">
    <property type="entry name" value="Acetyltransf_3"/>
    <property type="match status" value="1"/>
</dbReference>
<dbReference type="InterPro" id="IPR000182">
    <property type="entry name" value="GNAT_dom"/>
</dbReference>
<dbReference type="EMBL" id="BDCO01000002">
    <property type="protein sequence ID" value="GAT34439.1"/>
    <property type="molecule type" value="Genomic_DNA"/>
</dbReference>
<dbReference type="InParanoid" id="A0A146G9W3"/>
<dbReference type="InterPro" id="IPR051531">
    <property type="entry name" value="N-acetyltransferase"/>
</dbReference>
<evidence type="ECO:0000313" key="2">
    <source>
        <dbReference type="EMBL" id="GAT34439.1"/>
    </source>
</evidence>
<dbReference type="AlphaFoldDB" id="A0A146G9W3"/>
<dbReference type="Pfam" id="PF16798">
    <property type="entry name" value="DUF5069"/>
    <property type="match status" value="1"/>
</dbReference>
<name>A0A146G9W3_TERSA</name>
<dbReference type="STRING" id="690879.TSACC_22864"/>